<sequence>MVSDKFKQYVAEGRKTAVRVYLQNYLAVDENFRQFDEALEYAKKHGINPFVPHDGKTFKSQSEWNKAYLQEVLGDMRANFSQERIEFLRKLMPYVVGNTQVVAKKASAKSRNRNVSQSSIQNEKPGTFEKLGKEFGKGIDMLVMAAKKFRKKNGF</sequence>
<dbReference type="AlphaFoldDB" id="A0A0D4CK26"/>
<protein>
    <submittedName>
        <fullName evidence="1">Uncharacterized protein</fullName>
    </submittedName>
</protein>
<accession>A0A0D4CK26</accession>
<proteinExistence type="predicted"/>
<dbReference type="HOGENOM" id="CLU_1693268_0_0_9"/>
<gene>
    <name evidence="1" type="ORF">LBLM1_03770</name>
</gene>
<dbReference type="EMBL" id="CP011013">
    <property type="protein sequence ID" value="AJT50265.1"/>
    <property type="molecule type" value="Genomic_DNA"/>
</dbReference>
<keyword evidence="2" id="KW-1185">Reference proteome</keyword>
<dbReference type="STRING" id="1130798.LBLM1_03770"/>
<evidence type="ECO:0000313" key="1">
    <source>
        <dbReference type="EMBL" id="AJT50265.1"/>
    </source>
</evidence>
<reference evidence="1 2" key="1">
    <citation type="journal article" date="2012" name="J. Bacteriol.">
        <title>Genome sequence of Lactobacillus mucosae LM1, isolated from piglet feces.</title>
        <authorList>
            <person name="Lee J.H."/>
            <person name="Valeriano V.D."/>
            <person name="Shin Y.R."/>
            <person name="Chae J.P."/>
            <person name="Kim G.B."/>
            <person name="Ham J.S."/>
            <person name="Chun J."/>
            <person name="Kang D.K."/>
        </authorList>
    </citation>
    <scope>NUCLEOTIDE SEQUENCE [LARGE SCALE GENOMIC DNA]</scope>
    <source>
        <strain evidence="1 2">LM1</strain>
    </source>
</reference>
<dbReference type="RefSeq" id="WP_006499638.1">
    <property type="nucleotide sequence ID" value="NZ_CP011013.1"/>
</dbReference>
<evidence type="ECO:0000313" key="2">
    <source>
        <dbReference type="Proteomes" id="UP000003645"/>
    </source>
</evidence>
<name>A0A0D4CK26_LIMMU</name>
<dbReference type="Proteomes" id="UP000003645">
    <property type="component" value="Chromosome"/>
</dbReference>
<dbReference type="OrthoDB" id="2062607at2"/>
<dbReference type="KEGG" id="lmu:LBLM1_03770"/>
<organism evidence="1 2">
    <name type="scientific">Limosilactobacillus mucosae LM1</name>
    <dbReference type="NCBI Taxonomy" id="1130798"/>
    <lineage>
        <taxon>Bacteria</taxon>
        <taxon>Bacillati</taxon>
        <taxon>Bacillota</taxon>
        <taxon>Bacilli</taxon>
        <taxon>Lactobacillales</taxon>
        <taxon>Lactobacillaceae</taxon>
        <taxon>Limosilactobacillus</taxon>
    </lineage>
</organism>